<dbReference type="EMBL" id="AP019515">
    <property type="protein sequence ID" value="BBI65589.1"/>
    <property type="molecule type" value="Genomic_DNA"/>
</dbReference>
<evidence type="ECO:0000259" key="2">
    <source>
        <dbReference type="Pfam" id="PF13386"/>
    </source>
</evidence>
<geneLocation type="plasmid" evidence="4">
    <name>pbaa-803-a dna</name>
</geneLocation>
<evidence type="ECO:0000313" key="3">
    <source>
        <dbReference type="EMBL" id="BBI65589.1"/>
    </source>
</evidence>
<sequence length="102" mass="11287">MLGYNLGRISSYMIAGALVALLGSVLNHALDSFALVLRILAAVMLILMALYIANWWKGLLRIEALGRVLWRRIEPIGRRLMPVVKCPKRSHLARYGAGCLVG</sequence>
<keyword evidence="3" id="KW-0614">Plasmid</keyword>
<reference evidence="3 4" key="1">
    <citation type="journal article" date="2019" name="Microbiol. Resour. Announc.">
        <title>Complete Genome Sequence of Halomonas sulfidaeris Strain Esulfide1 Isolated from a Metal Sulfide Rock at a Depth of 2,200 Meters, Obtained Using Nanopore Sequencing.</title>
        <authorList>
            <person name="Saito M."/>
            <person name="Nishigata A."/>
            <person name="Galipon J."/>
            <person name="Arakawa K."/>
        </authorList>
    </citation>
    <scope>NUCLEOTIDE SEQUENCE [LARGE SCALE GENOMIC DNA]</scope>
    <source>
        <strain evidence="3 4">ATCC BAA-803</strain>
        <plasmid evidence="4">pbaa-803-a dna</plasmid>
    </source>
</reference>
<evidence type="ECO:0000313" key="4">
    <source>
        <dbReference type="Proteomes" id="UP000320231"/>
    </source>
</evidence>
<feature type="domain" description="Urease accessory protein UreH-like transmembrane" evidence="2">
    <location>
        <begin position="2"/>
        <end position="102"/>
    </location>
</feature>
<keyword evidence="1" id="KW-1133">Transmembrane helix</keyword>
<dbReference type="InterPro" id="IPR039447">
    <property type="entry name" value="UreH-like_TM_dom"/>
</dbReference>
<keyword evidence="1" id="KW-0472">Membrane</keyword>
<dbReference type="KEGG" id="hsr:HSBAA_PA_1920"/>
<name>A0A455UMU8_9GAMM</name>
<dbReference type="PANTHER" id="PTHR42208:SF1">
    <property type="entry name" value="HEAVY METAL TRANSPORTER"/>
    <property type="match status" value="1"/>
</dbReference>
<protein>
    <recommendedName>
        <fullName evidence="2">Urease accessory protein UreH-like transmembrane domain-containing protein</fullName>
    </recommendedName>
</protein>
<dbReference type="AlphaFoldDB" id="A0A455UMU8"/>
<feature type="transmembrane region" description="Helical" evidence="1">
    <location>
        <begin position="36"/>
        <end position="56"/>
    </location>
</feature>
<gene>
    <name evidence="3" type="ORF">HSBAA_PA_1920</name>
</gene>
<keyword evidence="1" id="KW-0812">Transmembrane</keyword>
<accession>A0A455UMU8</accession>
<evidence type="ECO:0000256" key="1">
    <source>
        <dbReference type="SAM" id="Phobius"/>
    </source>
</evidence>
<dbReference type="Proteomes" id="UP000320231">
    <property type="component" value="Plasmid pBAA-803-A"/>
</dbReference>
<proteinExistence type="predicted"/>
<dbReference type="PANTHER" id="PTHR42208">
    <property type="entry name" value="HEAVY METAL TRANSPORTER-RELATED"/>
    <property type="match status" value="1"/>
</dbReference>
<feature type="transmembrane region" description="Helical" evidence="1">
    <location>
        <begin position="12"/>
        <end position="30"/>
    </location>
</feature>
<dbReference type="Pfam" id="PF13386">
    <property type="entry name" value="DsbD_2"/>
    <property type="match status" value="1"/>
</dbReference>
<organism evidence="3 4">
    <name type="scientific">Vreelandella sulfidaeris</name>
    <dbReference type="NCBI Taxonomy" id="115553"/>
    <lineage>
        <taxon>Bacteria</taxon>
        <taxon>Pseudomonadati</taxon>
        <taxon>Pseudomonadota</taxon>
        <taxon>Gammaproteobacteria</taxon>
        <taxon>Oceanospirillales</taxon>
        <taxon>Halomonadaceae</taxon>
        <taxon>Vreelandella</taxon>
    </lineage>
</organism>